<sequence length="215" mass="22392">MSKKNSITMFGSASVGAVPDSMSVSLGVEARHGQAEGAYALASSRARDLVAALGRAVPGAKLSTTGIGLRARMVWRNDENVLAGYEADSTLRLTHVGIEQVSEVLGAAVAAGGDALRIHSVQAEVSNPAFAYATARELAFADARTKAEQLAALAGCTLGKALRVKETTQGTPLPILRVKAADMASSSMPVVAGEQELSANVEVCWELLDQMELRP</sequence>
<dbReference type="PANTHER" id="PTHR34387">
    <property type="entry name" value="SLR1258 PROTEIN"/>
    <property type="match status" value="1"/>
</dbReference>
<dbReference type="EMBL" id="JAGIOF010000001">
    <property type="protein sequence ID" value="MBP2385252.1"/>
    <property type="molecule type" value="Genomic_DNA"/>
</dbReference>
<dbReference type="Proteomes" id="UP001296993">
    <property type="component" value="Unassembled WGS sequence"/>
</dbReference>
<proteinExistence type="predicted"/>
<dbReference type="RefSeq" id="WP_209996049.1">
    <property type="nucleotide sequence ID" value="NZ_BAAAJY010000012.1"/>
</dbReference>
<keyword evidence="2" id="KW-1185">Reference proteome</keyword>
<reference evidence="1 2" key="1">
    <citation type="submission" date="2021-03" db="EMBL/GenBank/DDBJ databases">
        <title>Sequencing the genomes of 1000 actinobacteria strains.</title>
        <authorList>
            <person name="Klenk H.-P."/>
        </authorList>
    </citation>
    <scope>NUCLEOTIDE SEQUENCE [LARGE SCALE GENOMIC DNA]</scope>
    <source>
        <strain evidence="1 2">DSM 15797</strain>
    </source>
</reference>
<dbReference type="InterPro" id="IPR007497">
    <property type="entry name" value="SIMPL/DUF541"/>
</dbReference>
<dbReference type="Gene3D" id="3.30.70.2970">
    <property type="entry name" value="Protein of unknown function (DUF541), domain 2"/>
    <property type="match status" value="1"/>
</dbReference>
<gene>
    <name evidence="1" type="ORF">JOF47_000763</name>
</gene>
<dbReference type="InterPro" id="IPR052022">
    <property type="entry name" value="26kDa_periplasmic_antigen"/>
</dbReference>
<organism evidence="1 2">
    <name type="scientific">Paeniglutamicibacter kerguelensis</name>
    <dbReference type="NCBI Taxonomy" id="254788"/>
    <lineage>
        <taxon>Bacteria</taxon>
        <taxon>Bacillati</taxon>
        <taxon>Actinomycetota</taxon>
        <taxon>Actinomycetes</taxon>
        <taxon>Micrococcales</taxon>
        <taxon>Micrococcaceae</taxon>
        <taxon>Paeniglutamicibacter</taxon>
    </lineage>
</organism>
<comment type="caution">
    <text evidence="1">The sequence shown here is derived from an EMBL/GenBank/DDBJ whole genome shotgun (WGS) entry which is preliminary data.</text>
</comment>
<name>A0ABS4X9W5_9MICC</name>
<dbReference type="Pfam" id="PF04402">
    <property type="entry name" value="SIMPL"/>
    <property type="match status" value="1"/>
</dbReference>
<accession>A0ABS4X9W5</accession>
<protein>
    <submittedName>
        <fullName evidence="1">Uncharacterized protein YggE</fullName>
    </submittedName>
</protein>
<evidence type="ECO:0000313" key="2">
    <source>
        <dbReference type="Proteomes" id="UP001296993"/>
    </source>
</evidence>
<evidence type="ECO:0000313" key="1">
    <source>
        <dbReference type="EMBL" id="MBP2385252.1"/>
    </source>
</evidence>
<dbReference type="Gene3D" id="3.30.110.170">
    <property type="entry name" value="Protein of unknown function (DUF541), domain 1"/>
    <property type="match status" value="1"/>
</dbReference>
<dbReference type="PANTHER" id="PTHR34387:SF1">
    <property type="entry name" value="PERIPLASMIC IMMUNOGENIC PROTEIN"/>
    <property type="match status" value="1"/>
</dbReference>